<reference evidence="8" key="2">
    <citation type="submission" date="2021-04" db="EMBL/GenBank/DDBJ databases">
        <authorList>
            <person name="Gilroy R."/>
        </authorList>
    </citation>
    <scope>NUCLEOTIDE SEQUENCE</scope>
    <source>
        <strain evidence="8">12435</strain>
    </source>
</reference>
<dbReference type="GO" id="GO:0008728">
    <property type="term" value="F:GTP diphosphokinase activity"/>
    <property type="evidence" value="ECO:0007669"/>
    <property type="project" value="UniProtKB-EC"/>
</dbReference>
<evidence type="ECO:0000256" key="4">
    <source>
        <dbReference type="RuleBase" id="RU003847"/>
    </source>
</evidence>
<dbReference type="NCBIfam" id="TIGR00691">
    <property type="entry name" value="spoT_relA"/>
    <property type="match status" value="1"/>
</dbReference>
<dbReference type="Gene3D" id="1.10.3210.10">
    <property type="entry name" value="Hypothetical protein af1432"/>
    <property type="match status" value="1"/>
</dbReference>
<dbReference type="AlphaFoldDB" id="A0A9D1TRH6"/>
<evidence type="ECO:0000313" key="9">
    <source>
        <dbReference type="Proteomes" id="UP000823990"/>
    </source>
</evidence>
<dbReference type="Pfam" id="PF13291">
    <property type="entry name" value="ACT_4"/>
    <property type="match status" value="1"/>
</dbReference>
<dbReference type="Gene3D" id="3.10.20.30">
    <property type="match status" value="1"/>
</dbReference>
<dbReference type="InterPro" id="IPR012676">
    <property type="entry name" value="TGS-like"/>
</dbReference>
<dbReference type="FunFam" id="1.10.3210.10:FF:000001">
    <property type="entry name" value="GTP pyrophosphokinase RelA"/>
    <property type="match status" value="1"/>
</dbReference>
<dbReference type="Proteomes" id="UP000823990">
    <property type="component" value="Unassembled WGS sequence"/>
</dbReference>
<dbReference type="InterPro" id="IPR012675">
    <property type="entry name" value="Beta-grasp_dom_sf"/>
</dbReference>
<dbReference type="PROSITE" id="PS51671">
    <property type="entry name" value="ACT"/>
    <property type="match status" value="1"/>
</dbReference>
<dbReference type="Pfam" id="PF13328">
    <property type="entry name" value="HD_4"/>
    <property type="match status" value="1"/>
</dbReference>
<sequence>MQRLLARCQLIYTKQQRRTVEDALEYATLKHGAQKRVSGEPYITHPIAVANILLDLGMDYSSVCAALLHDVIEDTDATEEEIREKFGDQITELVLGVTKLKKITFKSKEQEQAENFRKMFFAMAKDIRVLIIKLADRLHNMRTVEALSRERQEALANETLEIYARLASRLGLSYMKCEMEDICLKVLHPEAYDDLVREVSLKRAERQEIVDRLCGELRVMMKEHGLTGEVSGRPKHFYSIYKKMTEKHKTFEQIYDLTAVRIIVNNVEACYEVLGLIHSRWKPIPGRFKDYIAVPKPNNYQSLHTTVMTNFGTPFEIQIRTYEMHRIAEYGIAAHWKYKEQAGHSDVANSDEQLTWLRGVMDAQGEAADPQELYESLKVDLYEGQVFIFTPKGDVVVLPEGSTPIDFAYSVHSEIGNHCVGAKINSRIVPLETKLETGDYVEIITSNNAKGPSRDWLRVVKTTQARTKIRAWFKKELKEENIRKGKEMLELEAKRLGYNLPSLLVPEWLNVVMQRYSISSLDDLYASVGYGGYSVHQILPKLIDFYRKEKKAKEQILGKGGNGKRHAAAAILIDGEPDLLCRIARCCNPVPGDEIVGYVSNGRGVTVHRTGCPNLAGVDAKKLIKASWGDKTDSSFVVSLQIVARNSDNLIVDVSTVISGLKLSIHSINGRVDRSDTATLTIGVNVNSIKEIDLLIGKLQQLPAVSKVFRSNTI</sequence>
<evidence type="ECO:0000256" key="2">
    <source>
        <dbReference type="ARBA" id="ARBA00013251"/>
    </source>
</evidence>
<dbReference type="InterPro" id="IPR002912">
    <property type="entry name" value="ACT_dom"/>
</dbReference>
<evidence type="ECO:0000259" key="6">
    <source>
        <dbReference type="PROSITE" id="PS51831"/>
    </source>
</evidence>
<dbReference type="PANTHER" id="PTHR21262">
    <property type="entry name" value="GUANOSINE-3',5'-BIS DIPHOSPHATE 3'-PYROPHOSPHOHYDROLASE"/>
    <property type="match status" value="1"/>
</dbReference>
<comment type="similarity">
    <text evidence="4">Belongs to the relA/spoT family.</text>
</comment>
<dbReference type="InterPro" id="IPR007685">
    <property type="entry name" value="RelA_SpoT"/>
</dbReference>
<dbReference type="SUPFAM" id="SSF81301">
    <property type="entry name" value="Nucleotidyltransferase"/>
    <property type="match status" value="1"/>
</dbReference>
<feature type="domain" description="ACT" evidence="5">
    <location>
        <begin position="639"/>
        <end position="713"/>
    </location>
</feature>
<dbReference type="InterPro" id="IPR045600">
    <property type="entry name" value="RelA/SpoT_AH_RIS"/>
</dbReference>
<dbReference type="CDD" id="cd01668">
    <property type="entry name" value="TGS_RSH"/>
    <property type="match status" value="1"/>
</dbReference>
<dbReference type="PROSITE" id="PS51880">
    <property type="entry name" value="TGS"/>
    <property type="match status" value="1"/>
</dbReference>
<dbReference type="InterPro" id="IPR006674">
    <property type="entry name" value="HD_domain"/>
</dbReference>
<dbReference type="InterPro" id="IPR004095">
    <property type="entry name" value="TGS"/>
</dbReference>
<dbReference type="Pfam" id="PF04607">
    <property type="entry name" value="RelA_SpoT"/>
    <property type="match status" value="1"/>
</dbReference>
<feature type="domain" description="TGS" evidence="7">
    <location>
        <begin position="384"/>
        <end position="445"/>
    </location>
</feature>
<dbReference type="Gene3D" id="3.30.70.260">
    <property type="match status" value="1"/>
</dbReference>
<dbReference type="EMBL" id="DXHS01000090">
    <property type="protein sequence ID" value="HIW02825.1"/>
    <property type="molecule type" value="Genomic_DNA"/>
</dbReference>
<dbReference type="InterPro" id="IPR033655">
    <property type="entry name" value="TGS_RelA/SpoT"/>
</dbReference>
<comment type="pathway">
    <text evidence="1">Purine metabolism; ppGpp biosynthesis; ppGpp from GTP: step 1/2.</text>
</comment>
<accession>A0A9D1TRH6</accession>
<dbReference type="PROSITE" id="PS51831">
    <property type="entry name" value="HD"/>
    <property type="match status" value="1"/>
</dbReference>
<dbReference type="CDD" id="cd00077">
    <property type="entry name" value="HDc"/>
    <property type="match status" value="1"/>
</dbReference>
<evidence type="ECO:0000256" key="3">
    <source>
        <dbReference type="ARBA" id="ARBA00048244"/>
    </source>
</evidence>
<name>A0A9D1TRH6_9FIRM</name>
<dbReference type="SMART" id="SM00471">
    <property type="entry name" value="HDc"/>
    <property type="match status" value="1"/>
</dbReference>
<protein>
    <recommendedName>
        <fullName evidence="2">GTP diphosphokinase</fullName>
        <ecNumber evidence="2">2.7.6.5</ecNumber>
    </recommendedName>
</protein>
<dbReference type="GO" id="GO:0005886">
    <property type="term" value="C:plasma membrane"/>
    <property type="evidence" value="ECO:0007669"/>
    <property type="project" value="TreeGrafter"/>
</dbReference>
<dbReference type="SUPFAM" id="SSF109604">
    <property type="entry name" value="HD-domain/PDEase-like"/>
    <property type="match status" value="1"/>
</dbReference>
<dbReference type="SUPFAM" id="SSF55021">
    <property type="entry name" value="ACT-like"/>
    <property type="match status" value="1"/>
</dbReference>
<dbReference type="SUPFAM" id="SSF81271">
    <property type="entry name" value="TGS-like"/>
    <property type="match status" value="1"/>
</dbReference>
<dbReference type="Pfam" id="PF02824">
    <property type="entry name" value="TGS"/>
    <property type="match status" value="1"/>
</dbReference>
<evidence type="ECO:0000313" key="8">
    <source>
        <dbReference type="EMBL" id="HIW02825.1"/>
    </source>
</evidence>
<dbReference type="SMART" id="SM00954">
    <property type="entry name" value="RelA_SpoT"/>
    <property type="match status" value="1"/>
</dbReference>
<gene>
    <name evidence="8" type="ORF">H9892_05750</name>
</gene>
<dbReference type="Gene3D" id="3.30.460.10">
    <property type="entry name" value="Beta Polymerase, domain 2"/>
    <property type="match status" value="1"/>
</dbReference>
<dbReference type="FunFam" id="3.10.20.30:FF:000002">
    <property type="entry name" value="GTP pyrophosphokinase (RelA/SpoT)"/>
    <property type="match status" value="1"/>
</dbReference>
<dbReference type="FunFam" id="3.30.460.10:FF:000001">
    <property type="entry name" value="GTP pyrophosphokinase RelA"/>
    <property type="match status" value="1"/>
</dbReference>
<dbReference type="EC" id="2.7.6.5" evidence="2"/>
<evidence type="ECO:0000256" key="1">
    <source>
        <dbReference type="ARBA" id="ARBA00004976"/>
    </source>
</evidence>
<evidence type="ECO:0000259" key="5">
    <source>
        <dbReference type="PROSITE" id="PS51671"/>
    </source>
</evidence>
<dbReference type="Pfam" id="PF19296">
    <property type="entry name" value="RelA_AH_RIS"/>
    <property type="match status" value="1"/>
</dbReference>
<dbReference type="CDD" id="cd05399">
    <property type="entry name" value="NT_Rel-Spo_like"/>
    <property type="match status" value="1"/>
</dbReference>
<dbReference type="GO" id="GO:0015969">
    <property type="term" value="P:guanosine tetraphosphate metabolic process"/>
    <property type="evidence" value="ECO:0007669"/>
    <property type="project" value="InterPro"/>
</dbReference>
<dbReference type="InterPro" id="IPR003607">
    <property type="entry name" value="HD/PDEase_dom"/>
</dbReference>
<feature type="domain" description="HD" evidence="6">
    <location>
        <begin position="42"/>
        <end position="141"/>
    </location>
</feature>
<dbReference type="PANTHER" id="PTHR21262:SF31">
    <property type="entry name" value="GTP PYROPHOSPHOKINASE"/>
    <property type="match status" value="1"/>
</dbReference>
<dbReference type="InterPro" id="IPR045865">
    <property type="entry name" value="ACT-like_dom_sf"/>
</dbReference>
<proteinExistence type="inferred from homology"/>
<evidence type="ECO:0000259" key="7">
    <source>
        <dbReference type="PROSITE" id="PS51880"/>
    </source>
</evidence>
<comment type="caution">
    <text evidence="8">The sequence shown here is derived from an EMBL/GenBank/DDBJ whole genome shotgun (WGS) entry which is preliminary data.</text>
</comment>
<dbReference type="InterPro" id="IPR043519">
    <property type="entry name" value="NT_sf"/>
</dbReference>
<dbReference type="InterPro" id="IPR004811">
    <property type="entry name" value="RelA/Spo_fam"/>
</dbReference>
<dbReference type="CDD" id="cd04876">
    <property type="entry name" value="ACT_RelA-SpoT"/>
    <property type="match status" value="1"/>
</dbReference>
<comment type="catalytic activity">
    <reaction evidence="3">
        <text>GTP + ATP = guanosine 3'-diphosphate 5'-triphosphate + AMP</text>
        <dbReference type="Rhea" id="RHEA:22088"/>
        <dbReference type="ChEBI" id="CHEBI:30616"/>
        <dbReference type="ChEBI" id="CHEBI:37565"/>
        <dbReference type="ChEBI" id="CHEBI:142410"/>
        <dbReference type="ChEBI" id="CHEBI:456215"/>
        <dbReference type="EC" id="2.7.6.5"/>
    </reaction>
</comment>
<reference evidence="8" key="1">
    <citation type="journal article" date="2021" name="PeerJ">
        <title>Extensive microbial diversity within the chicken gut microbiome revealed by metagenomics and culture.</title>
        <authorList>
            <person name="Gilroy R."/>
            <person name="Ravi A."/>
            <person name="Getino M."/>
            <person name="Pursley I."/>
            <person name="Horton D.L."/>
            <person name="Alikhan N.F."/>
            <person name="Baker D."/>
            <person name="Gharbi K."/>
            <person name="Hall N."/>
            <person name="Watson M."/>
            <person name="Adriaenssens E.M."/>
            <person name="Foster-Nyarko E."/>
            <person name="Jarju S."/>
            <person name="Secka A."/>
            <person name="Antonio M."/>
            <person name="Oren A."/>
            <person name="Chaudhuri R.R."/>
            <person name="La Ragione R."/>
            <person name="Hildebrand F."/>
            <person name="Pallen M.J."/>
        </authorList>
    </citation>
    <scope>NUCLEOTIDE SEQUENCE</scope>
    <source>
        <strain evidence="8">12435</strain>
    </source>
</reference>
<organism evidence="8 9">
    <name type="scientific">Candidatus Protoclostridium stercorigallinarum</name>
    <dbReference type="NCBI Taxonomy" id="2838741"/>
    <lineage>
        <taxon>Bacteria</taxon>
        <taxon>Bacillati</taxon>
        <taxon>Bacillota</taxon>
        <taxon>Clostridia</taxon>
        <taxon>Candidatus Protoclostridium</taxon>
    </lineage>
</organism>
<comment type="function">
    <text evidence="4">In eubacteria ppGpp (guanosine 3'-diphosphate 5'-diphosphate) is a mediator of the stringent response that coordinates a variety of cellular activities in response to changes in nutritional abundance.</text>
</comment>